<dbReference type="SMART" id="SM00906">
    <property type="entry name" value="Fungal_trans"/>
    <property type="match status" value="1"/>
</dbReference>
<dbReference type="GO" id="GO:0006351">
    <property type="term" value="P:DNA-templated transcription"/>
    <property type="evidence" value="ECO:0007669"/>
    <property type="project" value="InterPro"/>
</dbReference>
<dbReference type="GO" id="GO:0008270">
    <property type="term" value="F:zinc ion binding"/>
    <property type="evidence" value="ECO:0007669"/>
    <property type="project" value="InterPro"/>
</dbReference>
<organism evidence="7 8">
    <name type="scientific">Oidiodendron maius (strain Zn)</name>
    <dbReference type="NCBI Taxonomy" id="913774"/>
    <lineage>
        <taxon>Eukaryota</taxon>
        <taxon>Fungi</taxon>
        <taxon>Dikarya</taxon>
        <taxon>Ascomycota</taxon>
        <taxon>Pezizomycotina</taxon>
        <taxon>Leotiomycetes</taxon>
        <taxon>Leotiomycetes incertae sedis</taxon>
        <taxon>Myxotrichaceae</taxon>
        <taxon>Oidiodendron</taxon>
    </lineage>
</organism>
<evidence type="ECO:0000256" key="3">
    <source>
        <dbReference type="ARBA" id="ARBA00023163"/>
    </source>
</evidence>
<evidence type="ECO:0000256" key="5">
    <source>
        <dbReference type="SAM" id="MobiDB-lite"/>
    </source>
</evidence>
<dbReference type="PANTHER" id="PTHR47840">
    <property type="entry name" value="ZN(II)2CYS6 TRANSCRIPTION FACTOR (EUROFUNG)-RELATED"/>
    <property type="match status" value="1"/>
</dbReference>
<reference evidence="8" key="2">
    <citation type="submission" date="2015-01" db="EMBL/GenBank/DDBJ databases">
        <title>Evolutionary Origins and Diversification of the Mycorrhizal Mutualists.</title>
        <authorList>
            <consortium name="DOE Joint Genome Institute"/>
            <consortium name="Mycorrhizal Genomics Consortium"/>
            <person name="Kohler A."/>
            <person name="Kuo A."/>
            <person name="Nagy L.G."/>
            <person name="Floudas D."/>
            <person name="Copeland A."/>
            <person name="Barry K.W."/>
            <person name="Cichocki N."/>
            <person name="Veneault-Fourrey C."/>
            <person name="LaButti K."/>
            <person name="Lindquist E.A."/>
            <person name="Lipzen A."/>
            <person name="Lundell T."/>
            <person name="Morin E."/>
            <person name="Murat C."/>
            <person name="Riley R."/>
            <person name="Ohm R."/>
            <person name="Sun H."/>
            <person name="Tunlid A."/>
            <person name="Henrissat B."/>
            <person name="Grigoriev I.V."/>
            <person name="Hibbett D.S."/>
            <person name="Martin F."/>
        </authorList>
    </citation>
    <scope>NUCLEOTIDE SEQUENCE [LARGE SCALE GENOMIC DNA]</scope>
    <source>
        <strain evidence="8">Zn</strain>
    </source>
</reference>
<dbReference type="CDD" id="cd00067">
    <property type="entry name" value="GAL4"/>
    <property type="match status" value="1"/>
</dbReference>
<reference evidence="7 8" key="1">
    <citation type="submission" date="2014-04" db="EMBL/GenBank/DDBJ databases">
        <authorList>
            <consortium name="DOE Joint Genome Institute"/>
            <person name="Kuo A."/>
            <person name="Martino E."/>
            <person name="Perotto S."/>
            <person name="Kohler A."/>
            <person name="Nagy L.G."/>
            <person name="Floudas D."/>
            <person name="Copeland A."/>
            <person name="Barry K.W."/>
            <person name="Cichocki N."/>
            <person name="Veneault-Fourrey C."/>
            <person name="LaButti K."/>
            <person name="Lindquist E.A."/>
            <person name="Lipzen A."/>
            <person name="Lundell T."/>
            <person name="Morin E."/>
            <person name="Murat C."/>
            <person name="Sun H."/>
            <person name="Tunlid A."/>
            <person name="Henrissat B."/>
            <person name="Grigoriev I.V."/>
            <person name="Hibbett D.S."/>
            <person name="Martin F."/>
            <person name="Nordberg H.P."/>
            <person name="Cantor M.N."/>
            <person name="Hua S.X."/>
        </authorList>
    </citation>
    <scope>NUCLEOTIDE SEQUENCE [LARGE SCALE GENOMIC DNA]</scope>
    <source>
        <strain evidence="7 8">Zn</strain>
    </source>
</reference>
<accession>A0A0C3GGJ9</accession>
<dbReference type="PROSITE" id="PS00463">
    <property type="entry name" value="ZN2_CY6_FUNGAL_1"/>
    <property type="match status" value="1"/>
</dbReference>
<dbReference type="SUPFAM" id="SSF57701">
    <property type="entry name" value="Zn2/Cys6 DNA-binding domain"/>
    <property type="match status" value="1"/>
</dbReference>
<dbReference type="GO" id="GO:0000981">
    <property type="term" value="F:DNA-binding transcription factor activity, RNA polymerase II-specific"/>
    <property type="evidence" value="ECO:0007669"/>
    <property type="project" value="InterPro"/>
</dbReference>
<keyword evidence="1" id="KW-0479">Metal-binding</keyword>
<dbReference type="Pfam" id="PF00172">
    <property type="entry name" value="Zn_clus"/>
    <property type="match status" value="1"/>
</dbReference>
<evidence type="ECO:0000256" key="2">
    <source>
        <dbReference type="ARBA" id="ARBA00023015"/>
    </source>
</evidence>
<dbReference type="CDD" id="cd12148">
    <property type="entry name" value="fungal_TF_MHR"/>
    <property type="match status" value="1"/>
</dbReference>
<evidence type="ECO:0000313" key="8">
    <source>
        <dbReference type="Proteomes" id="UP000054321"/>
    </source>
</evidence>
<keyword evidence="2" id="KW-0805">Transcription regulation</keyword>
<dbReference type="GO" id="GO:0003677">
    <property type="term" value="F:DNA binding"/>
    <property type="evidence" value="ECO:0007669"/>
    <property type="project" value="InterPro"/>
</dbReference>
<feature type="region of interest" description="Disordered" evidence="5">
    <location>
        <begin position="1"/>
        <end position="28"/>
    </location>
</feature>
<dbReference type="InterPro" id="IPR007219">
    <property type="entry name" value="XnlR_reg_dom"/>
</dbReference>
<dbReference type="PANTHER" id="PTHR47840:SF1">
    <property type="entry name" value="ZN(II)2CYS6 TRANSCRIPTION FACTOR (EUROFUNG)"/>
    <property type="match status" value="1"/>
</dbReference>
<evidence type="ECO:0000256" key="1">
    <source>
        <dbReference type="ARBA" id="ARBA00022723"/>
    </source>
</evidence>
<name>A0A0C3GGJ9_OIDMZ</name>
<sequence length="711" mass="79993">MSAARITTPPPWTMSSSASNAESEHRRKRLRKGTHSCWECKRRKIRCQLSSEDVPICSGCLARGTKCLSQDFPEGEEISTSNSHIQGRLGRVEQLLETLVAKISSFEEEEKMMTPESLATDDILTAEPNSMTYIPAVHETAPFLALFDNTALGRREVDLSQAPTPTSQSAGAKSVSFACGRVPRVERIRQALLELLPPQHVMDRICEASSFWLNLHAFAIQTFDPLATPKFDLAEISKGSPTSIARILLYLASCLQQLDAGFDTTQLKLYPSVEARMERYVATVQTLVTSDEELVSSIDGLDCLIVQCSYHINAGNPRRAWLTIRKALNIGQLMGIHLTSCTIPVAKHAWSHIVQGDRYLSMLLGLPCGSQDMPIGPDENFQNPDINKDDLFSRKMFNIVGRIIERNQNEQMHTYTTTQKIDEEFEKLAAEMPKEWWEIPQAISGRSRETLALYDRITYQLCYFQFQGLLHLPFMLRATTERRYEYNKFSCMKAAREMLHRFLALRKTDMGNFCCRIIDFGAFTASVTLFLGILEPDSREQLHQRDNDRRLIEAILASMEEIERQRANDPVASQSADAIRSLLAIDSTSGQHTTNLKLSIPYFGTISVVRPQSSSPSNRTQSLPDTLPANMAGQDMNIQPRQNLPFSSGTPLNAPLVSFTSNRFSSAMPEQVPTEGWEMSDTDTMFFDSLLNQDLAMMNFPVQQGNENQGW</sequence>
<dbReference type="HOGENOM" id="CLU_004804_2_3_1"/>
<dbReference type="SMART" id="SM00066">
    <property type="entry name" value="GAL4"/>
    <property type="match status" value="1"/>
</dbReference>
<dbReference type="InterPro" id="IPR001138">
    <property type="entry name" value="Zn2Cys6_DnaBD"/>
</dbReference>
<dbReference type="OrthoDB" id="5392779at2759"/>
<dbReference type="InParanoid" id="A0A0C3GGJ9"/>
<keyword evidence="8" id="KW-1185">Reference proteome</keyword>
<evidence type="ECO:0000313" key="7">
    <source>
        <dbReference type="EMBL" id="KIM95275.1"/>
    </source>
</evidence>
<gene>
    <name evidence="7" type="ORF">OIDMADRAFT_148919</name>
</gene>
<evidence type="ECO:0000259" key="6">
    <source>
        <dbReference type="PROSITE" id="PS50048"/>
    </source>
</evidence>
<dbReference type="PROSITE" id="PS50048">
    <property type="entry name" value="ZN2_CY6_FUNGAL_2"/>
    <property type="match status" value="1"/>
</dbReference>
<proteinExistence type="predicted"/>
<dbReference type="STRING" id="913774.A0A0C3GGJ9"/>
<dbReference type="EMBL" id="KN832887">
    <property type="protein sequence ID" value="KIM95275.1"/>
    <property type="molecule type" value="Genomic_DNA"/>
</dbReference>
<keyword evidence="3" id="KW-0804">Transcription</keyword>
<protein>
    <recommendedName>
        <fullName evidence="6">Zn(2)-C6 fungal-type domain-containing protein</fullName>
    </recommendedName>
</protein>
<evidence type="ECO:0000256" key="4">
    <source>
        <dbReference type="ARBA" id="ARBA00023242"/>
    </source>
</evidence>
<dbReference type="Gene3D" id="4.10.240.10">
    <property type="entry name" value="Zn(2)-C6 fungal-type DNA-binding domain"/>
    <property type="match status" value="1"/>
</dbReference>
<feature type="domain" description="Zn(2)-C6 fungal-type" evidence="6">
    <location>
        <begin position="36"/>
        <end position="67"/>
    </location>
</feature>
<dbReference type="AlphaFoldDB" id="A0A0C3GGJ9"/>
<keyword evidence="4" id="KW-0539">Nucleus</keyword>
<dbReference type="InterPro" id="IPR036864">
    <property type="entry name" value="Zn2-C6_fun-type_DNA-bd_sf"/>
</dbReference>
<dbReference type="Proteomes" id="UP000054321">
    <property type="component" value="Unassembled WGS sequence"/>
</dbReference>